<comment type="caution">
    <text evidence="2">The sequence shown here is derived from an EMBL/GenBank/DDBJ whole genome shotgun (WGS) entry which is preliminary data.</text>
</comment>
<reference evidence="2 3" key="1">
    <citation type="submission" date="2017-05" db="EMBL/GenBank/DDBJ databases">
        <title>Complete and WGS of Bordetella genogroups.</title>
        <authorList>
            <person name="Spilker T."/>
            <person name="LiPuma J."/>
        </authorList>
    </citation>
    <scope>NUCLEOTIDE SEQUENCE [LARGE SCALE GENOMIC DNA]</scope>
    <source>
        <strain evidence="2 3">AU17610</strain>
    </source>
</reference>
<keyword evidence="1" id="KW-1133">Transmembrane helix</keyword>
<dbReference type="AlphaFoldDB" id="A0A261STI8"/>
<evidence type="ECO:0000313" key="3">
    <source>
        <dbReference type="Proteomes" id="UP000217005"/>
    </source>
</evidence>
<protein>
    <submittedName>
        <fullName evidence="2">GAF domain-containing protein</fullName>
    </submittedName>
</protein>
<dbReference type="EMBL" id="NEVL01000001">
    <property type="protein sequence ID" value="OZI40327.1"/>
    <property type="molecule type" value="Genomic_DNA"/>
</dbReference>
<organism evidence="2 3">
    <name type="scientific">Bordetella genomosp. 1</name>
    <dbReference type="NCBI Taxonomy" id="1395607"/>
    <lineage>
        <taxon>Bacteria</taxon>
        <taxon>Pseudomonadati</taxon>
        <taxon>Pseudomonadota</taxon>
        <taxon>Betaproteobacteria</taxon>
        <taxon>Burkholderiales</taxon>
        <taxon>Alcaligenaceae</taxon>
        <taxon>Bordetella</taxon>
    </lineage>
</organism>
<feature type="transmembrane region" description="Helical" evidence="1">
    <location>
        <begin position="21"/>
        <end position="41"/>
    </location>
</feature>
<proteinExistence type="predicted"/>
<dbReference type="RefSeq" id="WP_094824445.1">
    <property type="nucleotide sequence ID" value="NZ_NEVL01000001.1"/>
</dbReference>
<evidence type="ECO:0000256" key="1">
    <source>
        <dbReference type="SAM" id="Phobius"/>
    </source>
</evidence>
<evidence type="ECO:0000313" key="2">
    <source>
        <dbReference type="EMBL" id="OZI40327.1"/>
    </source>
</evidence>
<keyword evidence="1" id="KW-0812">Transmembrane</keyword>
<dbReference type="OrthoDB" id="8631942at2"/>
<dbReference type="Proteomes" id="UP000217005">
    <property type="component" value="Unassembled WGS sequence"/>
</dbReference>
<feature type="transmembrane region" description="Helical" evidence="1">
    <location>
        <begin position="53"/>
        <end position="73"/>
    </location>
</feature>
<gene>
    <name evidence="2" type="ORF">CEG14_00735</name>
</gene>
<sequence length="256" mass="28109">MKHEPIPGITPAPAWRRRWCVEVLTGLPPAILATLGAIRLWTDTEHPGWWLQGAMFVSFWMILACVFKVFLALRSDNDETPDRALDGIRAAMHVLHAATAQACGIAPGRVSQHLRVTFHRVVPPLEAPTHIEQVVNYVGGNRNGAGRTFSVSTGLTGAAVRTNQPHLLSSAAGSDEEHRRELVVTWGYTATQARERLPGRYSALAVPIGDGPGHLPIAVVYFDSDLRGLFDEPGAYQAIMALCDGVNHYIHERYRP</sequence>
<name>A0A261STI8_9BORD</name>
<keyword evidence="1" id="KW-0472">Membrane</keyword>
<accession>A0A261STI8</accession>